<accession>A0A4P9XY21</accession>
<dbReference type="GO" id="GO:0008380">
    <property type="term" value="P:RNA splicing"/>
    <property type="evidence" value="ECO:0007669"/>
    <property type="project" value="UniProtKB-KW"/>
</dbReference>
<dbReference type="InterPro" id="IPR044756">
    <property type="entry name" value="DHX15_DEXHc"/>
</dbReference>
<keyword evidence="5" id="KW-0508">mRNA splicing</keyword>
<dbReference type="GO" id="GO:0006397">
    <property type="term" value="P:mRNA processing"/>
    <property type="evidence" value="ECO:0007669"/>
    <property type="project" value="UniProtKB-KW"/>
</dbReference>
<dbReference type="GO" id="GO:0016787">
    <property type="term" value="F:hydrolase activity"/>
    <property type="evidence" value="ECO:0007669"/>
    <property type="project" value="UniProtKB-KW"/>
</dbReference>
<evidence type="ECO:0000259" key="7">
    <source>
        <dbReference type="PROSITE" id="PS51192"/>
    </source>
</evidence>
<dbReference type="OrthoDB" id="10253254at2759"/>
<keyword evidence="4" id="KW-0067">ATP-binding</keyword>
<evidence type="ECO:0000256" key="3">
    <source>
        <dbReference type="ARBA" id="ARBA00022801"/>
    </source>
</evidence>
<keyword evidence="3 8" id="KW-0378">Hydrolase</keyword>
<evidence type="ECO:0000256" key="4">
    <source>
        <dbReference type="ARBA" id="ARBA00022806"/>
    </source>
</evidence>
<dbReference type="Gene3D" id="3.40.50.300">
    <property type="entry name" value="P-loop containing nucleotide triphosphate hydrolases"/>
    <property type="match status" value="2"/>
</dbReference>
<keyword evidence="4" id="KW-0547">Nucleotide-binding</keyword>
<reference evidence="9" key="1">
    <citation type="journal article" date="2018" name="Nat. Microbiol.">
        <title>Leveraging single-cell genomics to expand the fungal tree of life.</title>
        <authorList>
            <person name="Ahrendt S.R."/>
            <person name="Quandt C.A."/>
            <person name="Ciobanu D."/>
            <person name="Clum A."/>
            <person name="Salamov A."/>
            <person name="Andreopoulos B."/>
            <person name="Cheng J.F."/>
            <person name="Woyke T."/>
            <person name="Pelin A."/>
            <person name="Henrissat B."/>
            <person name="Reynolds N.K."/>
            <person name="Benny G.L."/>
            <person name="Smith M.E."/>
            <person name="James T.Y."/>
            <person name="Grigoriev I.V."/>
        </authorList>
    </citation>
    <scope>NUCLEOTIDE SEQUENCE [LARGE SCALE GENOMIC DNA]</scope>
</reference>
<dbReference type="PANTHER" id="PTHR18934">
    <property type="entry name" value="ATP-DEPENDENT RNA HELICASE"/>
    <property type="match status" value="1"/>
</dbReference>
<keyword evidence="2" id="KW-0507">mRNA processing</keyword>
<dbReference type="InterPro" id="IPR027417">
    <property type="entry name" value="P-loop_NTPase"/>
</dbReference>
<dbReference type="PROSITE" id="PS00690">
    <property type="entry name" value="DEAH_ATP_HELICASE"/>
    <property type="match status" value="1"/>
</dbReference>
<evidence type="ECO:0000313" key="8">
    <source>
        <dbReference type="EMBL" id="RKP11305.1"/>
    </source>
</evidence>
<dbReference type="AlphaFoldDB" id="A0A4P9XY21"/>
<feature type="non-terminal residue" evidence="8">
    <location>
        <position position="1"/>
    </location>
</feature>
<keyword evidence="9" id="KW-1185">Reference proteome</keyword>
<evidence type="ECO:0000256" key="1">
    <source>
        <dbReference type="ARBA" id="ARBA00012552"/>
    </source>
</evidence>
<gene>
    <name evidence="8" type="ORF">BJ684DRAFT_3073</name>
</gene>
<dbReference type="CDD" id="cd17973">
    <property type="entry name" value="DEXHc_DHX15"/>
    <property type="match status" value="1"/>
</dbReference>
<dbReference type="InterPro" id="IPR002464">
    <property type="entry name" value="DNA/RNA_helicase_DEAH_CS"/>
</dbReference>
<evidence type="ECO:0000256" key="6">
    <source>
        <dbReference type="ARBA" id="ARBA00047984"/>
    </source>
</evidence>
<sequence length="260" mass="29228">TTAKAAEALENGDRNPFTNKPFSPKYKSIMEKRRLLPVVKYRQKFLDLVHANQTVVLVGETGSGKTTQIPQYLAYDLLPQLKGLQIACTQPRRVAAMSVAKRVADEMDVRIGTQVGYSIRFEDCTSPSTLLKYMTDGMLLREAMNDPMLSKYSAVILDEAHERTLSTDILMGLMKEVMVKRPDLKVIVMSATLDAGKFQNYFDNAPLLSVPGRTFPVEVFYTPEPERDYLEAAVRTVVQIHTCEPEGDILLFLTGEEEIE</sequence>
<dbReference type="PANTHER" id="PTHR18934:SF109">
    <property type="entry name" value="ATP-DEPENDENT RNA HELICASE DHX15 HOMOLOG"/>
    <property type="match status" value="1"/>
</dbReference>
<dbReference type="GO" id="GO:0003723">
    <property type="term" value="F:RNA binding"/>
    <property type="evidence" value="ECO:0007669"/>
    <property type="project" value="TreeGrafter"/>
</dbReference>
<protein>
    <recommendedName>
        <fullName evidence="1">RNA helicase</fullName>
        <ecNumber evidence="1">3.6.4.13</ecNumber>
    </recommendedName>
</protein>
<organism evidence="8 9">
    <name type="scientific">Piptocephalis cylindrospora</name>
    <dbReference type="NCBI Taxonomy" id="1907219"/>
    <lineage>
        <taxon>Eukaryota</taxon>
        <taxon>Fungi</taxon>
        <taxon>Fungi incertae sedis</taxon>
        <taxon>Zoopagomycota</taxon>
        <taxon>Zoopagomycotina</taxon>
        <taxon>Zoopagomycetes</taxon>
        <taxon>Zoopagales</taxon>
        <taxon>Piptocephalidaceae</taxon>
        <taxon>Piptocephalis</taxon>
    </lineage>
</organism>
<dbReference type="SUPFAM" id="SSF52540">
    <property type="entry name" value="P-loop containing nucleoside triphosphate hydrolases"/>
    <property type="match status" value="1"/>
</dbReference>
<feature type="non-terminal residue" evidence="8">
    <location>
        <position position="260"/>
    </location>
</feature>
<dbReference type="InterPro" id="IPR014001">
    <property type="entry name" value="Helicase_ATP-bd"/>
</dbReference>
<dbReference type="EC" id="3.6.4.13" evidence="1"/>
<evidence type="ECO:0000256" key="2">
    <source>
        <dbReference type="ARBA" id="ARBA00022664"/>
    </source>
</evidence>
<proteinExistence type="predicted"/>
<dbReference type="InterPro" id="IPR011545">
    <property type="entry name" value="DEAD/DEAH_box_helicase_dom"/>
</dbReference>
<dbReference type="GO" id="GO:0005524">
    <property type="term" value="F:ATP binding"/>
    <property type="evidence" value="ECO:0007669"/>
    <property type="project" value="InterPro"/>
</dbReference>
<comment type="catalytic activity">
    <reaction evidence="6">
        <text>ATP + H2O = ADP + phosphate + H(+)</text>
        <dbReference type="Rhea" id="RHEA:13065"/>
        <dbReference type="ChEBI" id="CHEBI:15377"/>
        <dbReference type="ChEBI" id="CHEBI:15378"/>
        <dbReference type="ChEBI" id="CHEBI:30616"/>
        <dbReference type="ChEBI" id="CHEBI:43474"/>
        <dbReference type="ChEBI" id="CHEBI:456216"/>
        <dbReference type="EC" id="3.6.4.13"/>
    </reaction>
</comment>
<dbReference type="Pfam" id="PF00270">
    <property type="entry name" value="DEAD"/>
    <property type="match status" value="1"/>
</dbReference>
<dbReference type="GO" id="GO:0005681">
    <property type="term" value="C:spliceosomal complex"/>
    <property type="evidence" value="ECO:0007669"/>
    <property type="project" value="TreeGrafter"/>
</dbReference>
<feature type="domain" description="Helicase ATP-binding" evidence="7">
    <location>
        <begin position="46"/>
        <end position="211"/>
    </location>
</feature>
<dbReference type="PROSITE" id="PS51192">
    <property type="entry name" value="HELICASE_ATP_BIND_1"/>
    <property type="match status" value="1"/>
</dbReference>
<keyword evidence="4" id="KW-0347">Helicase</keyword>
<dbReference type="SMART" id="SM00487">
    <property type="entry name" value="DEXDc"/>
    <property type="match status" value="1"/>
</dbReference>
<dbReference type="FunFam" id="3.40.50.300:FF:001148">
    <property type="entry name" value="Pre-mRNA-splicing factor ATP-dependent RNA helicase DHX15/PRP43"/>
    <property type="match status" value="1"/>
</dbReference>
<evidence type="ECO:0000256" key="5">
    <source>
        <dbReference type="ARBA" id="ARBA00023187"/>
    </source>
</evidence>
<evidence type="ECO:0000313" key="9">
    <source>
        <dbReference type="Proteomes" id="UP000267251"/>
    </source>
</evidence>
<dbReference type="GO" id="GO:0003724">
    <property type="term" value="F:RNA helicase activity"/>
    <property type="evidence" value="ECO:0007669"/>
    <property type="project" value="UniProtKB-EC"/>
</dbReference>
<dbReference type="EMBL" id="KZ989024">
    <property type="protein sequence ID" value="RKP11305.1"/>
    <property type="molecule type" value="Genomic_DNA"/>
</dbReference>
<dbReference type="Proteomes" id="UP000267251">
    <property type="component" value="Unassembled WGS sequence"/>
</dbReference>
<name>A0A4P9XY21_9FUNG</name>